<evidence type="ECO:0000313" key="2">
    <source>
        <dbReference type="EMBL" id="ODQ93808.1"/>
    </source>
</evidence>
<organism evidence="2 3">
    <name type="scientific">Mycolicibacterium holsaticum</name>
    <dbReference type="NCBI Taxonomy" id="152142"/>
    <lineage>
        <taxon>Bacteria</taxon>
        <taxon>Bacillati</taxon>
        <taxon>Actinomycetota</taxon>
        <taxon>Actinomycetes</taxon>
        <taxon>Mycobacteriales</taxon>
        <taxon>Mycobacteriaceae</taxon>
        <taxon>Mycolicibacterium</taxon>
    </lineage>
</organism>
<dbReference type="Pfam" id="PF01636">
    <property type="entry name" value="APH"/>
    <property type="match status" value="1"/>
</dbReference>
<feature type="domain" description="Aminoglycoside phosphotransferase" evidence="1">
    <location>
        <begin position="37"/>
        <end position="259"/>
    </location>
</feature>
<gene>
    <name evidence="2" type="ORF">BHQ17_11825</name>
</gene>
<dbReference type="PANTHER" id="PTHR21310">
    <property type="entry name" value="AMINOGLYCOSIDE PHOSPHOTRANSFERASE-RELATED-RELATED"/>
    <property type="match status" value="1"/>
</dbReference>
<dbReference type="Gene3D" id="3.30.200.20">
    <property type="entry name" value="Phosphorylase Kinase, domain 1"/>
    <property type="match status" value="1"/>
</dbReference>
<dbReference type="Proteomes" id="UP000094243">
    <property type="component" value="Unassembled WGS sequence"/>
</dbReference>
<dbReference type="RefSeq" id="WP_069405391.1">
    <property type="nucleotide sequence ID" value="NZ_MIGZ01000058.1"/>
</dbReference>
<name>A0A1E3RVE4_9MYCO</name>
<dbReference type="AlphaFoldDB" id="A0A1E3RVE4"/>
<evidence type="ECO:0000313" key="3">
    <source>
        <dbReference type="Proteomes" id="UP000094243"/>
    </source>
</evidence>
<dbReference type="PANTHER" id="PTHR21310:SF40">
    <property type="entry name" value="AMINOGLYCOSIDE PHOSPHOTRANSFERASE DOMAIN-CONTAINING PROTEIN-RELATED"/>
    <property type="match status" value="1"/>
</dbReference>
<sequence>MAAPVEADVERAALLAGWLAEALSTGPLEVVDYARSAGGYSNDTFILTVKEVGANSPRRFVFRWAPDVPIFLDYDILAQARTMRGLAAGNLPVPDVVGVEDDPTLIGKPFYAMSYVEGRFPPDTPPGPHGHGLFFESTPAERRRMHDQVIGAMAELHRIDWRSLDLPDLGSPGSGLAALDAQIQYWEDMLAWATDEPMPLMGKAFDWVKDHRYEPSRLSLCWGDAHHGNVLYHDGELAAVLDWEMAHIGPPEADIAWMLACDHIHVDSHGFPRLPGLPDDDEVFAHYAEVSGHPIENRQFHEVFGALRCAITVAQSARKFKLLGIQGWPEDMASNNPAIRLLAEVLAAE</sequence>
<dbReference type="InterPro" id="IPR011009">
    <property type="entry name" value="Kinase-like_dom_sf"/>
</dbReference>
<dbReference type="EMBL" id="MIGZ01000058">
    <property type="protein sequence ID" value="ODQ93808.1"/>
    <property type="molecule type" value="Genomic_DNA"/>
</dbReference>
<evidence type="ECO:0000259" key="1">
    <source>
        <dbReference type="Pfam" id="PF01636"/>
    </source>
</evidence>
<dbReference type="InterPro" id="IPR041726">
    <property type="entry name" value="ACAD10_11_N"/>
</dbReference>
<dbReference type="OrthoDB" id="3806873at2"/>
<accession>A0A1E3RVE4</accession>
<proteinExistence type="predicted"/>
<dbReference type="Gene3D" id="3.90.1200.10">
    <property type="match status" value="1"/>
</dbReference>
<comment type="caution">
    <text evidence="2">The sequence shown here is derived from an EMBL/GenBank/DDBJ whole genome shotgun (WGS) entry which is preliminary data.</text>
</comment>
<reference evidence="3" key="1">
    <citation type="submission" date="2016-09" db="EMBL/GenBank/DDBJ databases">
        <authorList>
            <person name="Greninger A.L."/>
            <person name="Jerome K.R."/>
            <person name="Mcnair B."/>
            <person name="Wallis C."/>
            <person name="Fang F."/>
        </authorList>
    </citation>
    <scope>NUCLEOTIDE SEQUENCE [LARGE SCALE GENOMIC DNA]</scope>
    <source>
        <strain evidence="3">M7</strain>
    </source>
</reference>
<keyword evidence="3" id="KW-1185">Reference proteome</keyword>
<dbReference type="SUPFAM" id="SSF56112">
    <property type="entry name" value="Protein kinase-like (PK-like)"/>
    <property type="match status" value="1"/>
</dbReference>
<dbReference type="CDD" id="cd05154">
    <property type="entry name" value="ACAD10_11_N-like"/>
    <property type="match status" value="1"/>
</dbReference>
<protein>
    <recommendedName>
        <fullName evidence="1">Aminoglycoside phosphotransferase domain-containing protein</fullName>
    </recommendedName>
</protein>
<dbReference type="InterPro" id="IPR002575">
    <property type="entry name" value="Aminoglycoside_PTrfase"/>
</dbReference>
<dbReference type="InterPro" id="IPR051678">
    <property type="entry name" value="AGP_Transferase"/>
</dbReference>